<accession>A0A803YB81</accession>
<dbReference type="InParanoid" id="A0A803YB81"/>
<dbReference type="PANTHER" id="PTHR11481">
    <property type="entry name" value="IMMUNOGLOBULIN FC RECEPTOR"/>
    <property type="match status" value="1"/>
</dbReference>
<evidence type="ECO:0000256" key="1">
    <source>
        <dbReference type="ARBA" id="ARBA00022729"/>
    </source>
</evidence>
<evidence type="ECO:0000313" key="6">
    <source>
        <dbReference type="Proteomes" id="UP000001645"/>
    </source>
</evidence>
<dbReference type="GeneTree" id="ENSGT01050000244808"/>
<dbReference type="InterPro" id="IPR013783">
    <property type="entry name" value="Ig-like_fold"/>
</dbReference>
<dbReference type="GO" id="GO:0004888">
    <property type="term" value="F:transmembrane signaling receptor activity"/>
    <property type="evidence" value="ECO:0007669"/>
    <property type="project" value="TreeGrafter"/>
</dbReference>
<evidence type="ECO:0000259" key="3">
    <source>
        <dbReference type="SMART" id="SM00408"/>
    </source>
</evidence>
<keyword evidence="2" id="KW-1015">Disulfide bond</keyword>
<dbReference type="Pfam" id="PF13895">
    <property type="entry name" value="Ig_2"/>
    <property type="match status" value="1"/>
</dbReference>
<proteinExistence type="predicted"/>
<organism evidence="5 6">
    <name type="scientific">Meleagris gallopavo</name>
    <name type="common">Wild turkey</name>
    <dbReference type="NCBI Taxonomy" id="9103"/>
    <lineage>
        <taxon>Eukaryota</taxon>
        <taxon>Metazoa</taxon>
        <taxon>Chordata</taxon>
        <taxon>Craniata</taxon>
        <taxon>Vertebrata</taxon>
        <taxon>Euteleostomi</taxon>
        <taxon>Archelosauria</taxon>
        <taxon>Archosauria</taxon>
        <taxon>Dinosauria</taxon>
        <taxon>Saurischia</taxon>
        <taxon>Theropoda</taxon>
        <taxon>Coelurosauria</taxon>
        <taxon>Aves</taxon>
        <taxon>Neognathae</taxon>
        <taxon>Galloanserae</taxon>
        <taxon>Galliformes</taxon>
        <taxon>Phasianidae</taxon>
        <taxon>Meleagridinae</taxon>
        <taxon>Meleagris</taxon>
    </lineage>
</organism>
<reference evidence="5" key="2">
    <citation type="submission" date="2025-08" db="UniProtKB">
        <authorList>
            <consortium name="Ensembl"/>
        </authorList>
    </citation>
    <scope>IDENTIFICATION</scope>
</reference>
<reference evidence="5 6" key="1">
    <citation type="journal article" date="2010" name="PLoS Biol.">
        <title>Multi-platform next-generation sequencing of the domestic turkey (Meleagris gallopavo): genome assembly and analysis.</title>
        <authorList>
            <person name="Dalloul R.A."/>
            <person name="Long J.A."/>
            <person name="Zimin A.V."/>
            <person name="Aslam L."/>
            <person name="Beal K."/>
            <person name="Blomberg L.A."/>
            <person name="Bouffard P."/>
            <person name="Burt D.W."/>
            <person name="Crasta O."/>
            <person name="Crooijmans R.P."/>
            <person name="Cooper K."/>
            <person name="Coulombe R.A."/>
            <person name="De S."/>
            <person name="Delany M.E."/>
            <person name="Dodgson J.B."/>
            <person name="Dong J.J."/>
            <person name="Evans C."/>
            <person name="Frederickson K.M."/>
            <person name="Flicek P."/>
            <person name="Florea L."/>
            <person name="Folkerts O."/>
            <person name="Groenen M.A."/>
            <person name="Harkins T.T."/>
            <person name="Herrero J."/>
            <person name="Hoffmann S."/>
            <person name="Megens H.J."/>
            <person name="Jiang A."/>
            <person name="de Jong P."/>
            <person name="Kaiser P."/>
            <person name="Kim H."/>
            <person name="Kim K.W."/>
            <person name="Kim S."/>
            <person name="Langenberger D."/>
            <person name="Lee M.K."/>
            <person name="Lee T."/>
            <person name="Mane S."/>
            <person name="Marcais G."/>
            <person name="Marz M."/>
            <person name="McElroy A.P."/>
            <person name="Modise T."/>
            <person name="Nefedov M."/>
            <person name="Notredame C."/>
            <person name="Paton I.R."/>
            <person name="Payne W.S."/>
            <person name="Pertea G."/>
            <person name="Prickett D."/>
            <person name="Puiu D."/>
            <person name="Qioa D."/>
            <person name="Raineri E."/>
            <person name="Ruffier M."/>
            <person name="Salzberg S.L."/>
            <person name="Schatz M.C."/>
            <person name="Scheuring C."/>
            <person name="Schmidt C.J."/>
            <person name="Schroeder S."/>
            <person name="Searle S.M."/>
            <person name="Smith E.J."/>
            <person name="Smith J."/>
            <person name="Sonstegard T.S."/>
            <person name="Stadler P.F."/>
            <person name="Tafer H."/>
            <person name="Tu Z.J."/>
            <person name="Van Tassell C.P."/>
            <person name="Vilella A.J."/>
            <person name="Williams K.P."/>
            <person name="Yorke J.A."/>
            <person name="Zhang L."/>
            <person name="Zhang H.B."/>
            <person name="Zhang X."/>
            <person name="Zhang Y."/>
            <person name="Reed K.M."/>
        </authorList>
    </citation>
    <scope>NUCLEOTIDE SEQUENCE [LARGE SCALE GENOMIC DNA]</scope>
</reference>
<keyword evidence="6" id="KW-1185">Reference proteome</keyword>
<dbReference type="GO" id="GO:0009897">
    <property type="term" value="C:external side of plasma membrane"/>
    <property type="evidence" value="ECO:0007669"/>
    <property type="project" value="TreeGrafter"/>
</dbReference>
<feature type="domain" description="Immunoglobulin" evidence="4">
    <location>
        <begin position="110"/>
        <end position="190"/>
    </location>
</feature>
<sequence length="262" mass="29544">VGRAVRSPEELFVSPLLFPLCSQPPLLTMDPPWTPQFLRQSVKLTCGDPSVSISTTWYTDGRWWKETPSNSLHVELSDRRKYRFQCQTRGSELSSAVNLAVSDDWLLLQVPTQAVLEGDSLSLRCSAWKNAKLSEVQFFHDGQLLHNRHGNEVLLSPAKQQHSGRYQCSAYVHSFTAWWEVSPQNDLVVRGEPEQRWVWGGFGVALGWVWISYWSLPSSSRPHSPSHTPHCTHIPSLSASSIPPGFLHLSPGPHPRPHPCIQ</sequence>
<dbReference type="GO" id="GO:0006955">
    <property type="term" value="P:immune response"/>
    <property type="evidence" value="ECO:0007669"/>
    <property type="project" value="TreeGrafter"/>
</dbReference>
<protein>
    <recommendedName>
        <fullName evidence="7">Ig-like domain-containing protein</fullName>
    </recommendedName>
</protein>
<dbReference type="SMART" id="SM00409">
    <property type="entry name" value="IG"/>
    <property type="match status" value="2"/>
</dbReference>
<dbReference type="SUPFAM" id="SSF48726">
    <property type="entry name" value="Immunoglobulin"/>
    <property type="match status" value="2"/>
</dbReference>
<evidence type="ECO:0008006" key="7">
    <source>
        <dbReference type="Google" id="ProtNLM"/>
    </source>
</evidence>
<dbReference type="GO" id="GO:0007166">
    <property type="term" value="P:cell surface receptor signaling pathway"/>
    <property type="evidence" value="ECO:0007669"/>
    <property type="project" value="TreeGrafter"/>
</dbReference>
<dbReference type="InterPro" id="IPR003598">
    <property type="entry name" value="Ig_sub2"/>
</dbReference>
<evidence type="ECO:0000259" key="4">
    <source>
        <dbReference type="SMART" id="SM00409"/>
    </source>
</evidence>
<reference evidence="5" key="3">
    <citation type="submission" date="2025-09" db="UniProtKB">
        <authorList>
            <consortium name="Ensembl"/>
        </authorList>
    </citation>
    <scope>IDENTIFICATION</scope>
</reference>
<dbReference type="Ensembl" id="ENSMGAT00000030394.1">
    <property type="protein sequence ID" value="ENSMGAP00000029028.1"/>
    <property type="gene ID" value="ENSMGAG00000020744.1"/>
</dbReference>
<dbReference type="AlphaFoldDB" id="A0A803YB81"/>
<evidence type="ECO:0000313" key="5">
    <source>
        <dbReference type="Ensembl" id="ENSMGAP00000029028.1"/>
    </source>
</evidence>
<feature type="domain" description="Immunoglobulin subtype 2" evidence="3">
    <location>
        <begin position="116"/>
        <end position="175"/>
    </location>
</feature>
<dbReference type="Proteomes" id="UP000001645">
    <property type="component" value="Chromosome 27"/>
</dbReference>
<feature type="domain" description="Immunoglobulin" evidence="4">
    <location>
        <begin position="31"/>
        <end position="102"/>
    </location>
</feature>
<dbReference type="Gene3D" id="2.60.40.10">
    <property type="entry name" value="Immunoglobulins"/>
    <property type="match status" value="2"/>
</dbReference>
<dbReference type="InterPro" id="IPR036179">
    <property type="entry name" value="Ig-like_dom_sf"/>
</dbReference>
<keyword evidence="1" id="KW-0732">Signal</keyword>
<dbReference type="PANTHER" id="PTHR11481:SF64">
    <property type="entry name" value="FC RECEPTOR-LIKE PROTEIN 4"/>
    <property type="match status" value="1"/>
</dbReference>
<dbReference type="SMART" id="SM00408">
    <property type="entry name" value="IGc2"/>
    <property type="match status" value="1"/>
</dbReference>
<dbReference type="InterPro" id="IPR050488">
    <property type="entry name" value="Ig_Fc_receptor"/>
</dbReference>
<dbReference type="InterPro" id="IPR003599">
    <property type="entry name" value="Ig_sub"/>
</dbReference>
<evidence type="ECO:0000256" key="2">
    <source>
        <dbReference type="ARBA" id="ARBA00023157"/>
    </source>
</evidence>
<name>A0A803YB81_MELGA</name>